<dbReference type="PANTHER" id="PTHR33562">
    <property type="entry name" value="ATILLA, ISOFORM B-RELATED-RELATED"/>
    <property type="match status" value="1"/>
</dbReference>
<proteinExistence type="predicted"/>
<dbReference type="GO" id="GO:0030431">
    <property type="term" value="P:sleep"/>
    <property type="evidence" value="ECO:0007669"/>
    <property type="project" value="InterPro"/>
</dbReference>
<feature type="signal peptide" evidence="4">
    <location>
        <begin position="1"/>
        <end position="17"/>
    </location>
</feature>
<dbReference type="Pfam" id="PF17064">
    <property type="entry name" value="QVR"/>
    <property type="match status" value="1"/>
</dbReference>
<dbReference type="Proteomes" id="UP000014500">
    <property type="component" value="Unassembled WGS sequence"/>
</dbReference>
<evidence type="ECO:0000256" key="3">
    <source>
        <dbReference type="SAM" id="Phobius"/>
    </source>
</evidence>
<dbReference type="AlphaFoldDB" id="T1JIA1"/>
<feature type="chain" id="PRO_5004580347" evidence="4">
    <location>
        <begin position="18"/>
        <end position="133"/>
    </location>
</feature>
<accession>T1JIA1</accession>
<keyword evidence="3" id="KW-0472">Membrane</keyword>
<evidence type="ECO:0000256" key="1">
    <source>
        <dbReference type="ARBA" id="ARBA00022729"/>
    </source>
</evidence>
<protein>
    <submittedName>
        <fullName evidence="5">Uncharacterized protein</fullName>
    </submittedName>
</protein>
<sequence>MNLFLLGIFHLTLLNYGVPLRCYQCNDQEEGNDCMRYYLPKEECTGTYIPMVCIKMEYKDPTGRIIQARSCRGVEAKKDYKEMCKTENKSTGCICLTDLCNDANLDTQNKLLMFYLIFFVPVTWVIYFIAEYF</sequence>
<keyword evidence="2" id="KW-0325">Glycoprotein</keyword>
<name>T1JIA1_STRMM</name>
<reference evidence="6" key="1">
    <citation type="submission" date="2011-05" db="EMBL/GenBank/DDBJ databases">
        <authorList>
            <person name="Richards S.R."/>
            <person name="Qu J."/>
            <person name="Jiang H."/>
            <person name="Jhangiani S.N."/>
            <person name="Agravi P."/>
            <person name="Goodspeed R."/>
            <person name="Gross S."/>
            <person name="Mandapat C."/>
            <person name="Jackson L."/>
            <person name="Mathew T."/>
            <person name="Pu L."/>
            <person name="Thornton R."/>
            <person name="Saada N."/>
            <person name="Wilczek-Boney K.B."/>
            <person name="Lee S."/>
            <person name="Kovar C."/>
            <person name="Wu Y."/>
            <person name="Scherer S.E."/>
            <person name="Worley K.C."/>
            <person name="Muzny D.M."/>
            <person name="Gibbs R."/>
        </authorList>
    </citation>
    <scope>NUCLEOTIDE SEQUENCE</scope>
    <source>
        <strain evidence="6">Brora</strain>
    </source>
</reference>
<dbReference type="HOGENOM" id="CLU_160234_0_0_1"/>
<dbReference type="PhylomeDB" id="T1JIA1"/>
<evidence type="ECO:0000313" key="6">
    <source>
        <dbReference type="Proteomes" id="UP000014500"/>
    </source>
</evidence>
<evidence type="ECO:0000313" key="5">
    <source>
        <dbReference type="EnsemblMetazoa" id="SMAR013582-PA"/>
    </source>
</evidence>
<keyword evidence="3" id="KW-1133">Transmembrane helix</keyword>
<organism evidence="5 6">
    <name type="scientific">Strigamia maritima</name>
    <name type="common">European centipede</name>
    <name type="synonym">Geophilus maritimus</name>
    <dbReference type="NCBI Taxonomy" id="126957"/>
    <lineage>
        <taxon>Eukaryota</taxon>
        <taxon>Metazoa</taxon>
        <taxon>Ecdysozoa</taxon>
        <taxon>Arthropoda</taxon>
        <taxon>Myriapoda</taxon>
        <taxon>Chilopoda</taxon>
        <taxon>Pleurostigmophora</taxon>
        <taxon>Geophilomorpha</taxon>
        <taxon>Linotaeniidae</taxon>
        <taxon>Strigamia</taxon>
    </lineage>
</organism>
<feature type="transmembrane region" description="Helical" evidence="3">
    <location>
        <begin position="111"/>
        <end position="130"/>
    </location>
</feature>
<keyword evidence="1 4" id="KW-0732">Signal</keyword>
<dbReference type="GO" id="GO:0032222">
    <property type="term" value="P:regulation of synaptic transmission, cholinergic"/>
    <property type="evidence" value="ECO:0007669"/>
    <property type="project" value="InterPro"/>
</dbReference>
<keyword evidence="3" id="KW-0812">Transmembrane</keyword>
<dbReference type="InterPro" id="IPR031424">
    <property type="entry name" value="QVR-like"/>
</dbReference>
<evidence type="ECO:0000256" key="2">
    <source>
        <dbReference type="ARBA" id="ARBA00023180"/>
    </source>
</evidence>
<dbReference type="InterPro" id="IPR050975">
    <property type="entry name" value="Sleep_regulator"/>
</dbReference>
<dbReference type="EnsemblMetazoa" id="SMAR013582-RA">
    <property type="protein sequence ID" value="SMAR013582-PA"/>
    <property type="gene ID" value="SMAR013582"/>
</dbReference>
<reference evidence="5" key="2">
    <citation type="submission" date="2015-02" db="UniProtKB">
        <authorList>
            <consortium name="EnsemblMetazoa"/>
        </authorList>
    </citation>
    <scope>IDENTIFICATION</scope>
</reference>
<dbReference type="EMBL" id="JH432065">
    <property type="status" value="NOT_ANNOTATED_CDS"/>
    <property type="molecule type" value="Genomic_DNA"/>
</dbReference>
<dbReference type="PANTHER" id="PTHR33562:SF29">
    <property type="entry name" value="PROTEIN SLEEPLESS"/>
    <property type="match status" value="1"/>
</dbReference>
<dbReference type="CDD" id="cd00117">
    <property type="entry name" value="TFP"/>
    <property type="match status" value="1"/>
</dbReference>
<evidence type="ECO:0000256" key="4">
    <source>
        <dbReference type="SAM" id="SignalP"/>
    </source>
</evidence>
<keyword evidence="6" id="KW-1185">Reference proteome</keyword>